<evidence type="ECO:0000313" key="1">
    <source>
        <dbReference type="EMBL" id="AHE97940.1"/>
    </source>
</evidence>
<organism evidence="1 2">
    <name type="scientific">Thioalkalivibrio paradoxus ARh 1</name>
    <dbReference type="NCBI Taxonomy" id="713585"/>
    <lineage>
        <taxon>Bacteria</taxon>
        <taxon>Pseudomonadati</taxon>
        <taxon>Pseudomonadota</taxon>
        <taxon>Gammaproteobacteria</taxon>
        <taxon>Chromatiales</taxon>
        <taxon>Ectothiorhodospiraceae</taxon>
        <taxon>Thioalkalivibrio</taxon>
    </lineage>
</organism>
<dbReference type="STRING" id="713585.THITH_06350"/>
<dbReference type="HOGENOM" id="CLU_123381_0_0_6"/>
<dbReference type="OrthoDB" id="5783548at2"/>
<dbReference type="RefSeq" id="WP_006748609.1">
    <property type="nucleotide sequence ID" value="NZ_CP007029.1"/>
</dbReference>
<protein>
    <submittedName>
        <fullName evidence="1">Uncharacterized protein</fullName>
    </submittedName>
</protein>
<dbReference type="KEGG" id="tti:THITH_06350"/>
<accession>W0DM30</accession>
<keyword evidence="2" id="KW-1185">Reference proteome</keyword>
<dbReference type="EMBL" id="CP007029">
    <property type="protein sequence ID" value="AHE97940.1"/>
    <property type="molecule type" value="Genomic_DNA"/>
</dbReference>
<dbReference type="AlphaFoldDB" id="W0DM30"/>
<name>W0DM30_9GAMM</name>
<sequence>MQYCHPLHVAALRELLGRYGIGIAVHPPAAPLPGSYWGEPEAGIVGSTLHLRPDTPVHSALHEACHLICMDATRRSTVHTDAGGDDPEEAAVCLLQILLADQLPGVGRESLMADMDAWGYSFRLGSTAAWLADDSVDAWHWLQMHQLIDGRGRATFRLRDATPAGTTVSCNRPATMA</sequence>
<evidence type="ECO:0000313" key="2">
    <source>
        <dbReference type="Proteomes" id="UP000005289"/>
    </source>
</evidence>
<dbReference type="Proteomes" id="UP000005289">
    <property type="component" value="Chromosome"/>
</dbReference>
<gene>
    <name evidence="1" type="ORF">THITH_06350</name>
</gene>
<reference evidence="1 2" key="1">
    <citation type="submission" date="2013-12" db="EMBL/GenBank/DDBJ databases">
        <authorList>
            <consortium name="DOE Joint Genome Institute"/>
            <person name="Muyzer G."/>
            <person name="Huntemann M."/>
            <person name="Han J."/>
            <person name="Chen A."/>
            <person name="Kyrpides N."/>
            <person name="Mavromatis K."/>
            <person name="Markowitz V."/>
            <person name="Palaniappan K."/>
            <person name="Ivanova N."/>
            <person name="Schaumberg A."/>
            <person name="Pati A."/>
            <person name="Liolios K."/>
            <person name="Nordberg H.P."/>
            <person name="Cantor M.N."/>
            <person name="Hua S.X."/>
            <person name="Woyke T."/>
        </authorList>
    </citation>
    <scope>NUCLEOTIDE SEQUENCE [LARGE SCALE GENOMIC DNA]</scope>
    <source>
        <strain evidence="1 2">ARh 1</strain>
    </source>
</reference>
<proteinExistence type="predicted"/>